<dbReference type="OrthoDB" id="5575at2759"/>
<evidence type="ECO:0000256" key="1">
    <source>
        <dbReference type="ARBA" id="ARBA00010140"/>
    </source>
</evidence>
<dbReference type="SUPFAM" id="SSF46785">
    <property type="entry name" value="Winged helix' DNA-binding domain"/>
    <property type="match status" value="1"/>
</dbReference>
<dbReference type="CDD" id="cd18020">
    <property type="entry name" value="DEXHc_ASCC3_1"/>
    <property type="match status" value="1"/>
</dbReference>
<dbReference type="FunFam" id="3.40.50.300:FF:000231">
    <property type="entry name" value="Activating signal cointegrator 1 complex subunit 3"/>
    <property type="match status" value="1"/>
</dbReference>
<dbReference type="SUPFAM" id="SSF52540">
    <property type="entry name" value="P-loop containing nucleoside triphosphate hydrolases"/>
    <property type="match status" value="4"/>
</dbReference>
<dbReference type="InterPro" id="IPR057842">
    <property type="entry name" value="WH_MER3"/>
</dbReference>
<evidence type="ECO:0000313" key="11">
    <source>
        <dbReference type="Proteomes" id="UP000398389"/>
    </source>
</evidence>
<dbReference type="InterPro" id="IPR041094">
    <property type="entry name" value="Brr2_helicase_PWI"/>
</dbReference>
<keyword evidence="4" id="KW-0378">Hydrolase</keyword>
<dbReference type="GO" id="GO:0016787">
    <property type="term" value="F:hydrolase activity"/>
    <property type="evidence" value="ECO:0007669"/>
    <property type="project" value="UniProtKB-KW"/>
</dbReference>
<feature type="compositionally biased region" description="Polar residues" evidence="7">
    <location>
        <begin position="1915"/>
        <end position="1925"/>
    </location>
</feature>
<dbReference type="FunFam" id="1.10.3380.10:FF:000002">
    <property type="entry name" value="Activating signal cointegrator 1 complex subunit 3"/>
    <property type="match status" value="1"/>
</dbReference>
<organism evidence="10 11">
    <name type="scientific">Magnusiomyces paraingens</name>
    <dbReference type="NCBI Taxonomy" id="2606893"/>
    <lineage>
        <taxon>Eukaryota</taxon>
        <taxon>Fungi</taxon>
        <taxon>Dikarya</taxon>
        <taxon>Ascomycota</taxon>
        <taxon>Saccharomycotina</taxon>
        <taxon>Dipodascomycetes</taxon>
        <taxon>Dipodascales</taxon>
        <taxon>Dipodascaceae</taxon>
        <taxon>Magnusiomyces</taxon>
    </lineage>
</organism>
<dbReference type="GO" id="GO:0004386">
    <property type="term" value="F:helicase activity"/>
    <property type="evidence" value="ECO:0007669"/>
    <property type="project" value="UniProtKB-KW"/>
</dbReference>
<dbReference type="SMART" id="SM00973">
    <property type="entry name" value="Sec63"/>
    <property type="match status" value="2"/>
</dbReference>
<gene>
    <name evidence="10" type="ORF">SAPINGB_P002813</name>
</gene>
<feature type="domain" description="Helicase ATP-binding" evidence="8">
    <location>
        <begin position="1134"/>
        <end position="1309"/>
    </location>
</feature>
<dbReference type="FunFam" id="2.60.40.150:FF:000241">
    <property type="entry name" value="Antiviral helicase SLH1"/>
    <property type="match status" value="1"/>
</dbReference>
<dbReference type="Pfam" id="PF00271">
    <property type="entry name" value="Helicase_C"/>
    <property type="match status" value="2"/>
</dbReference>
<evidence type="ECO:0000259" key="8">
    <source>
        <dbReference type="PROSITE" id="PS51192"/>
    </source>
</evidence>
<dbReference type="Gene3D" id="1.10.10.10">
    <property type="entry name" value="Winged helix-like DNA-binding domain superfamily/Winged helix DNA-binding domain"/>
    <property type="match status" value="2"/>
</dbReference>
<dbReference type="CDD" id="cd18795">
    <property type="entry name" value="SF2_C_Ski2"/>
    <property type="match status" value="2"/>
</dbReference>
<dbReference type="GO" id="GO:0006397">
    <property type="term" value="P:mRNA processing"/>
    <property type="evidence" value="ECO:0007669"/>
    <property type="project" value="UniProtKB-ARBA"/>
</dbReference>
<dbReference type="FunFam" id="3.40.50.300:FF:000198">
    <property type="entry name" value="Activating signal cointegrator 1 complex subunit"/>
    <property type="match status" value="1"/>
</dbReference>
<dbReference type="RefSeq" id="XP_031853422.1">
    <property type="nucleotide sequence ID" value="XM_031997531.1"/>
</dbReference>
<dbReference type="InterPro" id="IPR014001">
    <property type="entry name" value="Helicase_ATP-bd"/>
</dbReference>
<comment type="similarity">
    <text evidence="1">Belongs to the helicase family. SKI2 subfamily.</text>
</comment>
<evidence type="ECO:0000259" key="9">
    <source>
        <dbReference type="PROSITE" id="PS51194"/>
    </source>
</evidence>
<dbReference type="InterPro" id="IPR050474">
    <property type="entry name" value="Hel308_SKI2-like"/>
</dbReference>
<dbReference type="FunFam" id="3.40.50.300:FF:000102">
    <property type="entry name" value="RNA helicase, activating signal cointegrator 1"/>
    <property type="match status" value="1"/>
</dbReference>
<sequence>MVSQDPIHSFDSFLDSVTQMQDAVSKFQLESLRLPDDFSSPDKDSIHNSDIDKLTIFDESFSSSDAESFDEDTKQDSRTHDTNLEWLKSQLSKFSITTSMNGDEIYSTVLSILTSDSPDEELQSSLPDILGYDNLELVIELISRRNEIQQSIRIQDLEKETNYHLMTVEEIENQRVLNQRETQRLNSNLQLAPATIKYPHVYKRDTGGSILNAFGSKYSLPAGTTRTLEQKYEEVIIPASSKKPLVEPRLIPIKELDKLCQGTFKKYKTLNRMQSLVYPIGYETHENMLVCAPTGAGKTDVALLTMLSTINNYSTFDPNTQSYSVDLSNFKIVYVAPLKALAAEVVEKMSQRLSWIGISVRELTGDMQLTRSEIISTQIIVTTPEKWDVVTRKSTGDNELVSKVRLLVIDEVHLLHEDRGAVIESLVARTLRQVESTQSMVRIVGLSATLPNYLDVAEFLRVNPMAGLFFFDDSFRPVPLEQQFLAIRAKAGTKQARDEINRISYDKLVEMLNEGHQIMVFVHSRKDTINTARSYISQAQKMHDTYLFDCSTNDSYSSFEREMSKWKNRDMKELFMGGFGIHHAGMLRSERNLTEKMFLNGAIKVLCCTATLAWGVNLPAAVVMIKGTQVYDAKRGGFVDLSITDVIQIFGRAGRPQFEQVGIGILCTTSDRLSHYLSAITQQHPIESKLTTRIEDNLNAEIALGTVTSIDEGVQWLGYTYLFVRMRKNPLAYGLGWEDVSEDPLLGERRRKLIIDAARKLHLLQMIVYDDVTGTFISKDTGRVASDFYLLNSSVEVFNKLMNPAATEADVFSMISMSGEFDGIKAREEEGNELKLLMEESSPCQVLGDFDSPQGKTNILLQAYISNASIKDSALISDAAYVAQNSTRICRALFLLALNRRWGRLANLLLSICKSVENRLWSFEHPLAQFDLPHQVLRNLESSGAQISDLRDMEIGEIGQLIHNQKSASLVARYLDRFPTLHIESEIAPLTKSVLKIKITLEPEFIWDSRIHGNAQFFWVWVEESDDFKLLHYEKFILSRQKLDNPHLLDFTVPLADPLPSQIVIRVVSDTWAGAESSMPVSFQHLIRPEAESISTKLLPLRPLPITALDNKAIEGIYSFKFRFFNPMQTMIFHPIYNSNTNILLGSPTGSGKTVAAELAMWWAFKTYPKSKVVYIAPMKALVRERVDDWNSRITKPLNLKLVELTGDSTPDSSTIKNSDIIITTPEKFDGISRNWQSRKFVQEVSLIIMDEIHLLASDRGPILEMIVSRMNFVSAKTARPVRLLGLSSAIANAYDMASWLKVRDEGLFNFPSTVRPVPLEMYIDGFPDNMGFCPLMKSMNKPAFLAIKKHSPTKPVLIFVASRRQTRLTALDLIHMLGMEDNPRRFLSMDEDELQEAISIAVDDTLKLSLQFGIGLHHAGLVDSDRRLSHELFANNKIQILVATSTLAWGVNLPAYLVVIKGTQFFDAKIEAYKDMDLTDVLQMMGRAGRPAFDTSGVAVVFTKESTKPFYKYFLNSGFPVESSLHKVLTDHLGAEVTSRTIKTRQEALDFLTWTFLFRRIHYNPTYYGIEDVTEDGINKWLINLVDKSISDLHEAGCLQNTYDGKLVPTEFLNISSYYYLSHKTMHTFLKHMHRKPNFKDCLQWLCLASEYDELPVRHNEDLVNIEMSQEMRYPGEEMNLIMWDPHVKSYLLLQAYMSRVDLPITDYIQDTTTVLDQALRILQAAVDTATVLGYLSTVLTLISVMQCLKQGYWFDDDPVSALPGLTLMPLPVSHPVRQNDSGTTLLRMPIPDDKSRVTTLKDFANVKGQTLENLMSKVGVLKNKRNEFSRIANSLPIVDIATKFDSAQNVLSVVLTHKNSAILSNDFKVYTPKFHKVQKESWFIIVGDTEKDELVALTRGSPRGYFGGDKNKSVTTASSSSNQKKGRGQGKDVKIDASLTIPEARKGGRLMLYCVNDALDIRYEMEVSVN</sequence>
<dbReference type="InterPro" id="IPR027417">
    <property type="entry name" value="P-loop_NTPase"/>
</dbReference>
<feature type="domain" description="Helicase ATP-binding" evidence="8">
    <location>
        <begin position="279"/>
        <end position="468"/>
    </location>
</feature>
<feature type="domain" description="Helicase C-terminal" evidence="9">
    <location>
        <begin position="504"/>
        <end position="702"/>
    </location>
</feature>
<keyword evidence="6" id="KW-0067">ATP-binding</keyword>
<dbReference type="Pfam" id="PF18149">
    <property type="entry name" value="Helicase_PWI"/>
    <property type="match status" value="1"/>
</dbReference>
<keyword evidence="5" id="KW-0347">Helicase</keyword>
<dbReference type="InterPro" id="IPR036390">
    <property type="entry name" value="WH_DNA-bd_sf"/>
</dbReference>
<evidence type="ECO:0000256" key="4">
    <source>
        <dbReference type="ARBA" id="ARBA00022801"/>
    </source>
</evidence>
<feature type="domain" description="Helicase C-terminal" evidence="9">
    <location>
        <begin position="1340"/>
        <end position="1551"/>
    </location>
</feature>
<name>A0A5E8BG01_9ASCO</name>
<dbReference type="InterPro" id="IPR011545">
    <property type="entry name" value="DEAD/DEAH_box_helicase_dom"/>
</dbReference>
<dbReference type="SUPFAM" id="SSF81296">
    <property type="entry name" value="E set domains"/>
    <property type="match status" value="1"/>
</dbReference>
<dbReference type="PANTHER" id="PTHR47961:SF13">
    <property type="entry name" value="ACTIVATING SIGNAL COINTEGRATOR 1 COMPLEX SUBUNIT 3"/>
    <property type="match status" value="1"/>
</dbReference>
<dbReference type="Pfam" id="PF00270">
    <property type="entry name" value="DEAD"/>
    <property type="match status" value="2"/>
</dbReference>
<dbReference type="InterPro" id="IPR014756">
    <property type="entry name" value="Ig_E-set"/>
</dbReference>
<feature type="region of interest" description="Disordered" evidence="7">
    <location>
        <begin position="1910"/>
        <end position="1934"/>
    </location>
</feature>
<dbReference type="Gene3D" id="1.10.3380.10">
    <property type="entry name" value="Sec63 N-terminal domain-like domain"/>
    <property type="match status" value="2"/>
</dbReference>
<dbReference type="SMART" id="SM00490">
    <property type="entry name" value="HELICc"/>
    <property type="match status" value="2"/>
</dbReference>
<dbReference type="GO" id="GO:0005524">
    <property type="term" value="F:ATP binding"/>
    <property type="evidence" value="ECO:0007669"/>
    <property type="project" value="UniProtKB-KW"/>
</dbReference>
<dbReference type="SMART" id="SM00487">
    <property type="entry name" value="DEXDc"/>
    <property type="match status" value="2"/>
</dbReference>
<keyword evidence="11" id="KW-1185">Reference proteome</keyword>
<dbReference type="InterPro" id="IPR035892">
    <property type="entry name" value="C2_domain_sf"/>
</dbReference>
<reference evidence="10 11" key="1">
    <citation type="submission" date="2019-09" db="EMBL/GenBank/DDBJ databases">
        <authorList>
            <person name="Brejova B."/>
        </authorList>
    </citation>
    <scope>NUCLEOTIDE SEQUENCE [LARGE SCALE GENOMIC DNA]</scope>
</reference>
<dbReference type="PANTHER" id="PTHR47961">
    <property type="entry name" value="DNA POLYMERASE THETA, PUTATIVE (AFU_ORTHOLOGUE AFUA_1G05260)-RELATED"/>
    <property type="match status" value="1"/>
</dbReference>
<evidence type="ECO:0000313" key="10">
    <source>
        <dbReference type="EMBL" id="VVT50586.1"/>
    </source>
</evidence>
<proteinExistence type="inferred from homology"/>
<dbReference type="FunFam" id="1.10.10.10:FF:000024">
    <property type="entry name" value="U5 small nuclear ribonucleoprotein helicase"/>
    <property type="match status" value="1"/>
</dbReference>
<accession>A0A5E8BG01</accession>
<dbReference type="FunFam" id="3.40.50.300:FF:000062">
    <property type="entry name" value="U5 small nuclear ribonucleoprotein helicase"/>
    <property type="match status" value="1"/>
</dbReference>
<dbReference type="Pfam" id="PF02889">
    <property type="entry name" value="Sec63"/>
    <property type="match status" value="2"/>
</dbReference>
<dbReference type="Proteomes" id="UP000398389">
    <property type="component" value="Unassembled WGS sequence"/>
</dbReference>
<dbReference type="SUPFAM" id="SSF158702">
    <property type="entry name" value="Sec63 N-terminal domain-like"/>
    <property type="match status" value="2"/>
</dbReference>
<dbReference type="Gene3D" id="3.40.50.300">
    <property type="entry name" value="P-loop containing nucleotide triphosphate hydrolases"/>
    <property type="match status" value="4"/>
</dbReference>
<dbReference type="SMART" id="SM00382">
    <property type="entry name" value="AAA"/>
    <property type="match status" value="2"/>
</dbReference>
<evidence type="ECO:0000256" key="2">
    <source>
        <dbReference type="ARBA" id="ARBA00022737"/>
    </source>
</evidence>
<dbReference type="InterPro" id="IPR004179">
    <property type="entry name" value="Sec63-dom"/>
</dbReference>
<dbReference type="InterPro" id="IPR003593">
    <property type="entry name" value="AAA+_ATPase"/>
</dbReference>
<dbReference type="FunFam" id="1.10.3380.10:FF:000001">
    <property type="entry name" value="U5 small nuclear ribonucleoprotein helicase"/>
    <property type="match status" value="1"/>
</dbReference>
<protein>
    <submittedName>
        <fullName evidence="10">Uncharacterized protein</fullName>
    </submittedName>
</protein>
<dbReference type="FunFam" id="1.10.10.10:FF:000012">
    <property type="entry name" value="U5 small nuclear ribonucleoprotein helicase"/>
    <property type="match status" value="1"/>
</dbReference>
<evidence type="ECO:0000256" key="7">
    <source>
        <dbReference type="SAM" id="MobiDB-lite"/>
    </source>
</evidence>
<keyword evidence="2" id="KW-0677">Repeat</keyword>
<dbReference type="GO" id="GO:0003676">
    <property type="term" value="F:nucleic acid binding"/>
    <property type="evidence" value="ECO:0007669"/>
    <property type="project" value="InterPro"/>
</dbReference>
<dbReference type="Pfam" id="PF23445">
    <property type="entry name" value="WHD_SNRNP200"/>
    <property type="match status" value="2"/>
</dbReference>
<dbReference type="PROSITE" id="PS51194">
    <property type="entry name" value="HELICASE_CTER"/>
    <property type="match status" value="2"/>
</dbReference>
<evidence type="ECO:0000256" key="5">
    <source>
        <dbReference type="ARBA" id="ARBA00022806"/>
    </source>
</evidence>
<evidence type="ECO:0000256" key="6">
    <source>
        <dbReference type="ARBA" id="ARBA00022840"/>
    </source>
</evidence>
<dbReference type="GeneID" id="43581631"/>
<evidence type="ECO:0000256" key="3">
    <source>
        <dbReference type="ARBA" id="ARBA00022741"/>
    </source>
</evidence>
<dbReference type="Gene3D" id="1.10.150.20">
    <property type="entry name" value="5' to 3' exonuclease, C-terminal subdomain"/>
    <property type="match status" value="1"/>
</dbReference>
<dbReference type="PROSITE" id="PS51192">
    <property type="entry name" value="HELICASE_ATP_BIND_1"/>
    <property type="match status" value="2"/>
</dbReference>
<dbReference type="EMBL" id="CABVLU010000002">
    <property type="protein sequence ID" value="VVT50586.1"/>
    <property type="molecule type" value="Genomic_DNA"/>
</dbReference>
<keyword evidence="3" id="KW-0547">Nucleotide-binding</keyword>
<dbReference type="InterPro" id="IPR036388">
    <property type="entry name" value="WH-like_DNA-bd_sf"/>
</dbReference>
<dbReference type="PIRSF" id="PIRSF039073">
    <property type="entry name" value="BRR2"/>
    <property type="match status" value="1"/>
</dbReference>
<dbReference type="Gene3D" id="2.60.40.150">
    <property type="entry name" value="C2 domain"/>
    <property type="match status" value="2"/>
</dbReference>
<dbReference type="InterPro" id="IPR001650">
    <property type="entry name" value="Helicase_C-like"/>
</dbReference>